<proteinExistence type="predicted"/>
<feature type="compositionally biased region" description="Low complexity" evidence="1">
    <location>
        <begin position="119"/>
        <end position="134"/>
    </location>
</feature>
<dbReference type="EMBL" id="VCHE01000030">
    <property type="protein sequence ID" value="KAB2575710.1"/>
    <property type="molecule type" value="Genomic_DNA"/>
</dbReference>
<accession>A0A5N5DE34</accession>
<protein>
    <submittedName>
        <fullName evidence="2">Uncharacterized protein</fullName>
    </submittedName>
</protein>
<comment type="caution">
    <text evidence="2">The sequence shown here is derived from an EMBL/GenBank/DDBJ whole genome shotgun (WGS) entry which is preliminary data.</text>
</comment>
<evidence type="ECO:0000313" key="2">
    <source>
        <dbReference type="EMBL" id="KAB2575710.1"/>
    </source>
</evidence>
<feature type="compositionally biased region" description="Low complexity" evidence="1">
    <location>
        <begin position="13"/>
        <end position="23"/>
    </location>
</feature>
<dbReference type="Proteomes" id="UP000325902">
    <property type="component" value="Unassembled WGS sequence"/>
</dbReference>
<evidence type="ECO:0000256" key="1">
    <source>
        <dbReference type="SAM" id="MobiDB-lite"/>
    </source>
</evidence>
<gene>
    <name evidence="2" type="ORF">DBV05_g5599</name>
</gene>
<feature type="compositionally biased region" description="Polar residues" evidence="1">
    <location>
        <begin position="28"/>
        <end position="46"/>
    </location>
</feature>
<organism evidence="2 3">
    <name type="scientific">Lasiodiplodia theobromae</name>
    <dbReference type="NCBI Taxonomy" id="45133"/>
    <lineage>
        <taxon>Eukaryota</taxon>
        <taxon>Fungi</taxon>
        <taxon>Dikarya</taxon>
        <taxon>Ascomycota</taxon>
        <taxon>Pezizomycotina</taxon>
        <taxon>Dothideomycetes</taxon>
        <taxon>Dothideomycetes incertae sedis</taxon>
        <taxon>Botryosphaeriales</taxon>
        <taxon>Botryosphaeriaceae</taxon>
        <taxon>Lasiodiplodia</taxon>
    </lineage>
</organism>
<name>A0A5N5DE34_9PEZI</name>
<sequence>MDGLGITFARSWAAKQKAATAQKMSPPRKTSPSRKTSSEQPISSAPSRKISLEQPIPSAPSPELPQNDTSLRRSSTRSSASGDSYMEKRLSEFQEWKQKIAEGFSIKKPAKTTFKEEPLPASEPSSPTQQSPMQMPTPPQTPPQQIIKKESTPARSYNNRTPPAVREKARILALRARALPEPDIKSHPAFRPQHIRVRKKTYATKTDVLKCWRPASGCASDNQLWECCEKMEVDSICEDCGYVLCPTCGSRCRGEEWCVVEGCVRCQTRLGVNVCTPHLRELRAKPMERFHGHLVEASALFLIEKL</sequence>
<reference evidence="2 3" key="1">
    <citation type="journal article" date="2019" name="Sci. Rep.">
        <title>A multi-omics analysis of the grapevine pathogen Lasiodiplodia theobromae reveals that temperature affects the expression of virulence- and pathogenicity-related genes.</title>
        <authorList>
            <person name="Felix C."/>
            <person name="Meneses R."/>
            <person name="Goncalves M.F.M."/>
            <person name="Tilleman L."/>
            <person name="Duarte A.S."/>
            <person name="Jorrin-Novo J.V."/>
            <person name="Van de Peer Y."/>
            <person name="Deforce D."/>
            <person name="Van Nieuwerburgh F."/>
            <person name="Esteves A.C."/>
            <person name="Alves A."/>
        </authorList>
    </citation>
    <scope>NUCLEOTIDE SEQUENCE [LARGE SCALE GENOMIC DNA]</scope>
    <source>
        <strain evidence="2 3">LA-SOL3</strain>
    </source>
</reference>
<dbReference type="AlphaFoldDB" id="A0A5N5DE34"/>
<feature type="compositionally biased region" description="Low complexity" evidence="1">
    <location>
        <begin position="72"/>
        <end position="84"/>
    </location>
</feature>
<feature type="region of interest" description="Disordered" evidence="1">
    <location>
        <begin position="13"/>
        <end position="86"/>
    </location>
</feature>
<feature type="region of interest" description="Disordered" evidence="1">
    <location>
        <begin position="107"/>
        <end position="166"/>
    </location>
</feature>
<evidence type="ECO:0000313" key="3">
    <source>
        <dbReference type="Proteomes" id="UP000325902"/>
    </source>
</evidence>
<keyword evidence="3" id="KW-1185">Reference proteome</keyword>
<dbReference type="OrthoDB" id="3942224at2759"/>